<feature type="transmembrane region" description="Helical" evidence="9">
    <location>
        <begin position="192"/>
        <end position="216"/>
    </location>
</feature>
<name>A0A4V2ETK6_9PSEU</name>
<organism evidence="11 12">
    <name type="scientific">Herbihabitans rhizosphaerae</name>
    <dbReference type="NCBI Taxonomy" id="1872711"/>
    <lineage>
        <taxon>Bacteria</taxon>
        <taxon>Bacillati</taxon>
        <taxon>Actinomycetota</taxon>
        <taxon>Actinomycetes</taxon>
        <taxon>Pseudonocardiales</taxon>
        <taxon>Pseudonocardiaceae</taxon>
        <taxon>Herbihabitans</taxon>
    </lineage>
</organism>
<evidence type="ECO:0000256" key="9">
    <source>
        <dbReference type="SAM" id="Phobius"/>
    </source>
</evidence>
<dbReference type="InterPro" id="IPR027359">
    <property type="entry name" value="Volt_channel_dom_sf"/>
</dbReference>
<keyword evidence="5" id="KW-0406">Ion transport</keyword>
<dbReference type="Gene3D" id="1.20.5.110">
    <property type="match status" value="1"/>
</dbReference>
<evidence type="ECO:0000256" key="8">
    <source>
        <dbReference type="SAM" id="MobiDB-lite"/>
    </source>
</evidence>
<dbReference type="RefSeq" id="WP_130344321.1">
    <property type="nucleotide sequence ID" value="NZ_SGWQ01000003.1"/>
</dbReference>
<protein>
    <submittedName>
        <fullName evidence="11">Voltage-gated potassium channel</fullName>
    </submittedName>
</protein>
<dbReference type="InterPro" id="IPR013099">
    <property type="entry name" value="K_chnl_dom"/>
</dbReference>
<evidence type="ECO:0000256" key="5">
    <source>
        <dbReference type="ARBA" id="ARBA00023065"/>
    </source>
</evidence>
<dbReference type="PANTHER" id="PTHR11537">
    <property type="entry name" value="VOLTAGE-GATED POTASSIUM CHANNEL"/>
    <property type="match status" value="1"/>
</dbReference>
<reference evidence="11 12" key="1">
    <citation type="submission" date="2019-02" db="EMBL/GenBank/DDBJ databases">
        <title>Genomic Encyclopedia of Type Strains, Phase IV (KMG-IV): sequencing the most valuable type-strain genomes for metagenomic binning, comparative biology and taxonomic classification.</title>
        <authorList>
            <person name="Goeker M."/>
        </authorList>
    </citation>
    <scope>NUCLEOTIDE SEQUENCE [LARGE SCALE GENOMIC DNA]</scope>
    <source>
        <strain evidence="11 12">DSM 101727</strain>
    </source>
</reference>
<keyword evidence="7 11" id="KW-0407">Ion channel</keyword>
<feature type="transmembrane region" description="Helical" evidence="9">
    <location>
        <begin position="58"/>
        <end position="79"/>
    </location>
</feature>
<evidence type="ECO:0000256" key="7">
    <source>
        <dbReference type="ARBA" id="ARBA00023303"/>
    </source>
</evidence>
<feature type="transmembrane region" description="Helical" evidence="9">
    <location>
        <begin position="160"/>
        <end position="180"/>
    </location>
</feature>
<dbReference type="GO" id="GO:0005249">
    <property type="term" value="F:voltage-gated potassium channel activity"/>
    <property type="evidence" value="ECO:0007669"/>
    <property type="project" value="InterPro"/>
</dbReference>
<dbReference type="GO" id="GO:0008076">
    <property type="term" value="C:voltage-gated potassium channel complex"/>
    <property type="evidence" value="ECO:0007669"/>
    <property type="project" value="InterPro"/>
</dbReference>
<keyword evidence="4 9" id="KW-1133">Transmembrane helix</keyword>
<keyword evidence="2" id="KW-0813">Transport</keyword>
<evidence type="ECO:0000313" key="12">
    <source>
        <dbReference type="Proteomes" id="UP000294257"/>
    </source>
</evidence>
<proteinExistence type="predicted"/>
<comment type="caution">
    <text evidence="11">The sequence shown here is derived from an EMBL/GenBank/DDBJ whole genome shotgun (WGS) entry which is preliminary data.</text>
</comment>
<evidence type="ECO:0000256" key="6">
    <source>
        <dbReference type="ARBA" id="ARBA00023136"/>
    </source>
</evidence>
<comment type="subcellular location">
    <subcellularLocation>
        <location evidence="1">Membrane</location>
        <topology evidence="1">Multi-pass membrane protein</topology>
    </subcellularLocation>
</comment>
<dbReference type="AlphaFoldDB" id="A0A4V2ETK6"/>
<keyword evidence="6 9" id="KW-0472">Membrane</keyword>
<dbReference type="Gene3D" id="1.10.287.70">
    <property type="match status" value="1"/>
</dbReference>
<feature type="domain" description="Potassium channel" evidence="10">
    <location>
        <begin position="158"/>
        <end position="216"/>
    </location>
</feature>
<dbReference type="OrthoDB" id="9799090at2"/>
<evidence type="ECO:0000256" key="4">
    <source>
        <dbReference type="ARBA" id="ARBA00022989"/>
    </source>
</evidence>
<dbReference type="InterPro" id="IPR028325">
    <property type="entry name" value="VG_K_chnl"/>
</dbReference>
<dbReference type="SUPFAM" id="SSF81324">
    <property type="entry name" value="Voltage-gated potassium channels"/>
    <property type="match status" value="1"/>
</dbReference>
<accession>A0A4V2ETK6</accession>
<sequence length="288" mass="31914">MSQGLLADRLRDDPDEPRLSAWERRTDWPLTGLAIAFLFAYGWQVLDTAKSQGVHQFLELVMWAVWALFSVDYLIRFYLSRRKGRFLWTHLFDLLIVLLPWVRQLRVLRLVTVVRVLNRRVATSVRGQVGVYVAGVTLLVGLCASLAVLDAERHNPDASITSFGEAMWWTITTISTVGYGDRYPTTAEGRMVAAGLMIGGIALLGVVTGVIASWFVEKIQGVEQSIEHITREEVRALRGDLAALRDQLATDRGPQTTNHVGLSGGGRVLGDGPADHVVRPGDQLGEQK</sequence>
<evidence type="ECO:0000256" key="1">
    <source>
        <dbReference type="ARBA" id="ARBA00004141"/>
    </source>
</evidence>
<dbReference type="EMBL" id="SGWQ01000003">
    <property type="protein sequence ID" value="RZS41403.1"/>
    <property type="molecule type" value="Genomic_DNA"/>
</dbReference>
<feature type="transmembrane region" description="Helical" evidence="9">
    <location>
        <begin position="129"/>
        <end position="148"/>
    </location>
</feature>
<feature type="transmembrane region" description="Helical" evidence="9">
    <location>
        <begin position="28"/>
        <end position="46"/>
    </location>
</feature>
<dbReference type="Gene3D" id="1.20.120.350">
    <property type="entry name" value="Voltage-gated potassium channels. Chain C"/>
    <property type="match status" value="1"/>
</dbReference>
<evidence type="ECO:0000256" key="2">
    <source>
        <dbReference type="ARBA" id="ARBA00022448"/>
    </source>
</evidence>
<evidence type="ECO:0000259" key="10">
    <source>
        <dbReference type="Pfam" id="PF07885"/>
    </source>
</evidence>
<evidence type="ECO:0000313" key="11">
    <source>
        <dbReference type="EMBL" id="RZS41403.1"/>
    </source>
</evidence>
<dbReference type="Pfam" id="PF07885">
    <property type="entry name" value="Ion_trans_2"/>
    <property type="match status" value="1"/>
</dbReference>
<feature type="region of interest" description="Disordered" evidence="8">
    <location>
        <begin position="252"/>
        <end position="288"/>
    </location>
</feature>
<evidence type="ECO:0000256" key="3">
    <source>
        <dbReference type="ARBA" id="ARBA00022692"/>
    </source>
</evidence>
<keyword evidence="12" id="KW-1185">Reference proteome</keyword>
<gene>
    <name evidence="11" type="ORF">EV193_103726</name>
</gene>
<keyword evidence="3 9" id="KW-0812">Transmembrane</keyword>
<dbReference type="PANTHER" id="PTHR11537:SF254">
    <property type="entry name" value="POTASSIUM VOLTAGE-GATED CHANNEL PROTEIN SHAB"/>
    <property type="match status" value="1"/>
</dbReference>
<feature type="compositionally biased region" description="Basic and acidic residues" evidence="8">
    <location>
        <begin position="273"/>
        <end position="288"/>
    </location>
</feature>
<dbReference type="GO" id="GO:0001508">
    <property type="term" value="P:action potential"/>
    <property type="evidence" value="ECO:0007669"/>
    <property type="project" value="TreeGrafter"/>
</dbReference>
<dbReference type="Proteomes" id="UP000294257">
    <property type="component" value="Unassembled WGS sequence"/>
</dbReference>